<evidence type="ECO:0000313" key="2">
    <source>
        <dbReference type="Proteomes" id="UP001357223"/>
    </source>
</evidence>
<keyword evidence="2" id="KW-1185">Reference proteome</keyword>
<dbReference type="Gene3D" id="3.40.50.720">
    <property type="entry name" value="NAD(P)-binding Rossmann-like Domain"/>
    <property type="match status" value="1"/>
</dbReference>
<proteinExistence type="predicted"/>
<dbReference type="SUPFAM" id="SSF51735">
    <property type="entry name" value="NAD(P)-binding Rossmann-fold domains"/>
    <property type="match status" value="1"/>
</dbReference>
<protein>
    <recommendedName>
        <fullName evidence="3">UDP-glucose 4-epimerase</fullName>
    </recommendedName>
</protein>
<name>A0ABZ2C8V9_9BACI</name>
<organism evidence="1 2">
    <name type="scientific">Niallia oryzisoli</name>
    <dbReference type="NCBI Taxonomy" id="1737571"/>
    <lineage>
        <taxon>Bacteria</taxon>
        <taxon>Bacillati</taxon>
        <taxon>Bacillota</taxon>
        <taxon>Bacilli</taxon>
        <taxon>Bacillales</taxon>
        <taxon>Bacillaceae</taxon>
        <taxon>Niallia</taxon>
    </lineage>
</organism>
<gene>
    <name evidence="1" type="ORF">R4Z09_23000</name>
</gene>
<dbReference type="RefSeq" id="WP_338449054.1">
    <property type="nucleotide sequence ID" value="NZ_CP137640.1"/>
</dbReference>
<dbReference type="EMBL" id="CP137640">
    <property type="protein sequence ID" value="WVX80124.1"/>
    <property type="molecule type" value="Genomic_DNA"/>
</dbReference>
<evidence type="ECO:0008006" key="3">
    <source>
        <dbReference type="Google" id="ProtNLM"/>
    </source>
</evidence>
<dbReference type="Proteomes" id="UP001357223">
    <property type="component" value="Chromosome"/>
</dbReference>
<reference evidence="1 2" key="1">
    <citation type="submission" date="2023-10" db="EMBL/GenBank/DDBJ databases">
        <title>Niallia locisalis sp.nov. isolated from a salt pond sample.</title>
        <authorList>
            <person name="Li X.-J."/>
            <person name="Dong L."/>
        </authorList>
    </citation>
    <scope>NUCLEOTIDE SEQUENCE [LARGE SCALE GENOMIC DNA]</scope>
    <source>
        <strain evidence="1 2">DSM 29761</strain>
    </source>
</reference>
<dbReference type="InterPro" id="IPR036291">
    <property type="entry name" value="NAD(P)-bd_dom_sf"/>
</dbReference>
<evidence type="ECO:0000313" key="1">
    <source>
        <dbReference type="EMBL" id="WVX80124.1"/>
    </source>
</evidence>
<sequence>MDKAVIIGAYEFIGFHLCLSLLEKGVEVIGIHLPSLHDDDYLEEKRLSVGRNSNFIEKDETFFEPGQSLLDNSVLFIDYYSYYRMHKENELESMINQSIVNGAAQCILIVPVQLSNKTFAADFPLQLVKRQKDFQIYYLPTVYGPWQPHHFTFQKALLNPDKPLKIDKREWTNDALFISDVITRILAQVEKKENLEILLESSINDHWYKAASTILKNTTIEKTNEELKVNEDIVVLQVDGTILSEGVETQKRHLVRLKQLK</sequence>
<accession>A0ABZ2C8V9</accession>